<evidence type="ECO:0000313" key="3">
    <source>
        <dbReference type="Proteomes" id="UP000019109"/>
    </source>
</evidence>
<comment type="caution">
    <text evidence="2">The sequence shown here is derived from an EMBL/GenBank/DDBJ whole genome shotgun (WGS) entry which is preliminary data.</text>
</comment>
<keyword evidence="3" id="KW-1185">Reference proteome</keyword>
<dbReference type="SUPFAM" id="SSF49384">
    <property type="entry name" value="Carbohydrate-binding domain"/>
    <property type="match status" value="1"/>
</dbReference>
<dbReference type="GO" id="GO:0030246">
    <property type="term" value="F:carbohydrate binding"/>
    <property type="evidence" value="ECO:0007669"/>
    <property type="project" value="InterPro"/>
</dbReference>
<dbReference type="EMBL" id="BAVR01000041">
    <property type="protein sequence ID" value="GAE89606.1"/>
    <property type="molecule type" value="Genomic_DNA"/>
</dbReference>
<reference evidence="2" key="1">
    <citation type="journal article" date="2014" name="Genome Announc.">
        <title>Draft Genome Sequence of Clostridium straminisolvens Strain JCM 21531T, Isolated from a Cellulose-Degrading Bacterial Community.</title>
        <authorList>
            <person name="Yuki M."/>
            <person name="Oshima K."/>
            <person name="Suda W."/>
            <person name="Sakamoto M."/>
            <person name="Kitamura K."/>
            <person name="Iida T."/>
            <person name="Hattori M."/>
            <person name="Ohkuma M."/>
        </authorList>
    </citation>
    <scope>NUCLEOTIDE SEQUENCE [LARGE SCALE GENOMIC DNA]</scope>
    <source>
        <strain evidence="2">JCM 21531</strain>
    </source>
</reference>
<evidence type="ECO:0000313" key="2">
    <source>
        <dbReference type="EMBL" id="GAE89606.1"/>
    </source>
</evidence>
<feature type="region of interest" description="Disordered" evidence="1">
    <location>
        <begin position="131"/>
        <end position="188"/>
    </location>
</feature>
<dbReference type="CDD" id="cd08547">
    <property type="entry name" value="Type_II_cohesin"/>
    <property type="match status" value="1"/>
</dbReference>
<dbReference type="Gene3D" id="2.60.40.680">
    <property type="match status" value="1"/>
</dbReference>
<gene>
    <name evidence="2" type="ORF">JCM21531_3147</name>
</gene>
<proteinExistence type="predicted"/>
<sequence>MLQAVDPQTKNAFTARTMPTGATILINDEYQPMYFVANDISKGILNFGRTYTYMGDYRAAGKPEESGILAKIGFKVLKEGSTNIKFEDTITMPDAKKGTFVFDWYSEKIGYYDVIQPGKITIVNVTPTATVTPTDSTGDGGGPGGGGPGGGGPGGGVVNPSSSPTPTPTPTPTKKPNPTEIVEPDPDIPAAVGVHYSYLTGYPDKLFRPERVLQGLKRL</sequence>
<dbReference type="STRING" id="1294263.JCM21531_3147"/>
<evidence type="ECO:0000256" key="1">
    <source>
        <dbReference type="SAM" id="MobiDB-lite"/>
    </source>
</evidence>
<accession>W4V8X3</accession>
<feature type="compositionally biased region" description="Gly residues" evidence="1">
    <location>
        <begin position="138"/>
        <end position="157"/>
    </location>
</feature>
<feature type="compositionally biased region" description="Pro residues" evidence="1">
    <location>
        <begin position="163"/>
        <end position="175"/>
    </location>
</feature>
<dbReference type="InterPro" id="IPR008965">
    <property type="entry name" value="CBM2/CBM3_carb-bd_dom_sf"/>
</dbReference>
<name>W4V8X3_9FIRM</name>
<protein>
    <submittedName>
        <fullName evidence="2">Uncharacterized protein</fullName>
    </submittedName>
</protein>
<organism evidence="2 3">
    <name type="scientific">Acetivibrio straminisolvens JCM 21531</name>
    <dbReference type="NCBI Taxonomy" id="1294263"/>
    <lineage>
        <taxon>Bacteria</taxon>
        <taxon>Bacillati</taxon>
        <taxon>Bacillota</taxon>
        <taxon>Clostridia</taxon>
        <taxon>Eubacteriales</taxon>
        <taxon>Oscillospiraceae</taxon>
        <taxon>Acetivibrio</taxon>
    </lineage>
</organism>
<dbReference type="Proteomes" id="UP000019109">
    <property type="component" value="Unassembled WGS sequence"/>
</dbReference>
<dbReference type="AlphaFoldDB" id="W4V8X3"/>